<keyword evidence="1" id="KW-0175">Coiled coil</keyword>
<protein>
    <submittedName>
        <fullName evidence="2">Uncharacterized protein</fullName>
    </submittedName>
</protein>
<evidence type="ECO:0000256" key="1">
    <source>
        <dbReference type="SAM" id="Coils"/>
    </source>
</evidence>
<organism evidence="2 3">
    <name type="scientific">Polaribacter ponticola</name>
    <dbReference type="NCBI Taxonomy" id="2978475"/>
    <lineage>
        <taxon>Bacteria</taxon>
        <taxon>Pseudomonadati</taxon>
        <taxon>Bacteroidota</taxon>
        <taxon>Flavobacteriia</taxon>
        <taxon>Flavobacteriales</taxon>
        <taxon>Flavobacteriaceae</taxon>
    </lineage>
</organism>
<gene>
    <name evidence="2" type="ORF">N5A56_002285</name>
</gene>
<dbReference type="EMBL" id="JAOSLC020000002">
    <property type="protein sequence ID" value="MDD7913326.1"/>
    <property type="molecule type" value="Genomic_DNA"/>
</dbReference>
<feature type="coiled-coil region" evidence="1">
    <location>
        <begin position="1"/>
        <end position="46"/>
    </location>
</feature>
<accession>A0ABT5S5E8</accession>
<reference evidence="2" key="1">
    <citation type="submission" date="2023-02" db="EMBL/GenBank/DDBJ databases">
        <title>Polaribacter ponticola sp. nov., isolated from seawater.</title>
        <authorList>
            <person name="Baek J.H."/>
            <person name="Kim J.M."/>
            <person name="Choi D.G."/>
            <person name="Jeon C.O."/>
        </authorList>
    </citation>
    <scope>NUCLEOTIDE SEQUENCE</scope>
    <source>
        <strain evidence="2">MSW5</strain>
    </source>
</reference>
<evidence type="ECO:0000313" key="3">
    <source>
        <dbReference type="Proteomes" id="UP001151478"/>
    </source>
</evidence>
<keyword evidence="3" id="KW-1185">Reference proteome</keyword>
<dbReference type="Proteomes" id="UP001151478">
    <property type="component" value="Unassembled WGS sequence"/>
</dbReference>
<evidence type="ECO:0000313" key="2">
    <source>
        <dbReference type="EMBL" id="MDD7913326.1"/>
    </source>
</evidence>
<proteinExistence type="predicted"/>
<comment type="caution">
    <text evidence="2">The sequence shown here is derived from an EMBL/GenBank/DDBJ whole genome shotgun (WGS) entry which is preliminary data.</text>
</comment>
<sequence>MKKIEKIVKELDYNLDFLEKETEGILEKAEESIRVTKRALEQIRILFLRKK</sequence>
<dbReference type="RefSeq" id="WP_265723965.1">
    <property type="nucleotide sequence ID" value="NZ_JAOSLC020000002.1"/>
</dbReference>
<name>A0ABT5S5E8_9FLAO</name>